<comment type="caution">
    <text evidence="2">The sequence shown here is derived from an EMBL/GenBank/DDBJ whole genome shotgun (WGS) entry which is preliminary data.</text>
</comment>
<reference evidence="2 3" key="1">
    <citation type="submission" date="2013-08" db="EMBL/GenBank/DDBJ databases">
        <title>Gluconobacter thailandicus NBRC 3257 whole genome sequence.</title>
        <authorList>
            <person name="Matsutani M."/>
            <person name="Yakushi T."/>
            <person name="Matsushita K."/>
        </authorList>
    </citation>
    <scope>NUCLEOTIDE SEQUENCE [LARGE SCALE GENOMIC DNA]</scope>
    <source>
        <strain evidence="2 3">NBRC 3257</strain>
    </source>
</reference>
<accession>A0ABQ0ISW9</accession>
<protein>
    <submittedName>
        <fullName evidence="2">Uncharacterized protein</fullName>
    </submittedName>
</protein>
<gene>
    <name evidence="2" type="ORF">NBRC3257_0310</name>
</gene>
<evidence type="ECO:0000313" key="3">
    <source>
        <dbReference type="Proteomes" id="UP000018209"/>
    </source>
</evidence>
<name>A0ABQ0ISW9_GLUTH</name>
<dbReference type="EMBL" id="BASM01000004">
    <property type="protein sequence ID" value="GAD25311.1"/>
    <property type="molecule type" value="Genomic_DNA"/>
</dbReference>
<feature type="compositionally biased region" description="Basic residues" evidence="1">
    <location>
        <begin position="1"/>
        <end position="20"/>
    </location>
</feature>
<feature type="region of interest" description="Disordered" evidence="1">
    <location>
        <begin position="1"/>
        <end position="25"/>
    </location>
</feature>
<proteinExistence type="predicted"/>
<evidence type="ECO:0000256" key="1">
    <source>
        <dbReference type="SAM" id="MobiDB-lite"/>
    </source>
</evidence>
<keyword evidence="3" id="KW-1185">Reference proteome</keyword>
<sequence>MNLCGRRKHRIRGHPGHAHRLPAGAGDNRCYPAARACRWVGRRLKRRHLS</sequence>
<organism evidence="2 3">
    <name type="scientific">Gluconobacter thailandicus NBRC 3257</name>
    <dbReference type="NCBI Taxonomy" id="1381097"/>
    <lineage>
        <taxon>Bacteria</taxon>
        <taxon>Pseudomonadati</taxon>
        <taxon>Pseudomonadota</taxon>
        <taxon>Alphaproteobacteria</taxon>
        <taxon>Acetobacterales</taxon>
        <taxon>Acetobacteraceae</taxon>
        <taxon>Gluconobacter</taxon>
    </lineage>
</organism>
<evidence type="ECO:0000313" key="2">
    <source>
        <dbReference type="EMBL" id="GAD25311.1"/>
    </source>
</evidence>
<dbReference type="Proteomes" id="UP000018209">
    <property type="component" value="Unassembled WGS sequence"/>
</dbReference>